<dbReference type="SUPFAM" id="SSF50939">
    <property type="entry name" value="Sialidases"/>
    <property type="match status" value="1"/>
</dbReference>
<comment type="caution">
    <text evidence="4">The sequence shown here is derived from an EMBL/GenBank/DDBJ whole genome shotgun (WGS) entry which is preliminary data.</text>
</comment>
<evidence type="ECO:0000256" key="1">
    <source>
        <dbReference type="ARBA" id="ARBA00022531"/>
    </source>
</evidence>
<evidence type="ECO:0000256" key="2">
    <source>
        <dbReference type="ARBA" id="ARBA00023276"/>
    </source>
</evidence>
<dbReference type="PANTHER" id="PTHR47199:SF2">
    <property type="entry name" value="PHOTOSYSTEM II STABILITY_ASSEMBLY FACTOR HCF136, CHLOROPLASTIC"/>
    <property type="match status" value="1"/>
</dbReference>
<keyword evidence="2" id="KW-0604">Photosystem II</keyword>
<evidence type="ECO:0000313" key="4">
    <source>
        <dbReference type="EMBL" id="MBK9717334.1"/>
    </source>
</evidence>
<organism evidence="4 5">
    <name type="scientific">Candidatus Defluviibacterium haderslevense</name>
    <dbReference type="NCBI Taxonomy" id="2981993"/>
    <lineage>
        <taxon>Bacteria</taxon>
        <taxon>Pseudomonadati</taxon>
        <taxon>Bacteroidota</taxon>
        <taxon>Saprospiria</taxon>
        <taxon>Saprospirales</taxon>
        <taxon>Saprospiraceae</taxon>
        <taxon>Candidatus Defluviibacterium</taxon>
    </lineage>
</organism>
<dbReference type="Pfam" id="PF14870">
    <property type="entry name" value="PSII_BNR"/>
    <property type="match status" value="2"/>
</dbReference>
<accession>A0A9D7S9R2</accession>
<protein>
    <recommendedName>
        <fullName evidence="3">Photosynthesis system II assembly factor Ycf48/Hcf136-like domain-containing protein</fullName>
    </recommendedName>
</protein>
<reference evidence="4 5" key="1">
    <citation type="submission" date="2020-10" db="EMBL/GenBank/DDBJ databases">
        <title>Connecting structure to function with the recovery of over 1000 high-quality activated sludge metagenome-assembled genomes encoding full-length rRNA genes using long-read sequencing.</title>
        <authorList>
            <person name="Singleton C.M."/>
            <person name="Petriglieri F."/>
            <person name="Kristensen J.M."/>
            <person name="Kirkegaard R.H."/>
            <person name="Michaelsen T.Y."/>
            <person name="Andersen M.H."/>
            <person name="Karst S.M."/>
            <person name="Dueholm M.S."/>
            <person name="Nielsen P.H."/>
            <person name="Albertsen M."/>
        </authorList>
    </citation>
    <scope>NUCLEOTIDE SEQUENCE [LARGE SCALE GENOMIC DNA]</scope>
    <source>
        <strain evidence="4">Ribe_18-Q3-R11-54_BAT3C.373</strain>
    </source>
</reference>
<proteinExistence type="predicted"/>
<dbReference type="SUPFAM" id="SSF110296">
    <property type="entry name" value="Oligoxyloglucan reducing end-specific cellobiohydrolase"/>
    <property type="match status" value="1"/>
</dbReference>
<evidence type="ECO:0000313" key="5">
    <source>
        <dbReference type="Proteomes" id="UP000808349"/>
    </source>
</evidence>
<dbReference type="InterPro" id="IPR015943">
    <property type="entry name" value="WD40/YVTN_repeat-like_dom_sf"/>
</dbReference>
<gene>
    <name evidence="4" type="ORF">IPO85_07455</name>
</gene>
<dbReference type="AlphaFoldDB" id="A0A9D7S9R2"/>
<dbReference type="GO" id="GO:0009523">
    <property type="term" value="C:photosystem II"/>
    <property type="evidence" value="ECO:0007669"/>
    <property type="project" value="UniProtKB-KW"/>
</dbReference>
<dbReference type="EMBL" id="JADKFW010000004">
    <property type="protein sequence ID" value="MBK9717334.1"/>
    <property type="molecule type" value="Genomic_DNA"/>
</dbReference>
<feature type="domain" description="Photosynthesis system II assembly factor Ycf48/Hcf136-like" evidence="3">
    <location>
        <begin position="81"/>
        <end position="147"/>
    </location>
</feature>
<dbReference type="Proteomes" id="UP000808349">
    <property type="component" value="Unassembled WGS sequence"/>
</dbReference>
<dbReference type="InterPro" id="IPR036278">
    <property type="entry name" value="Sialidase_sf"/>
</dbReference>
<feature type="domain" description="Photosynthesis system II assembly factor Ycf48/Hcf136-like" evidence="3">
    <location>
        <begin position="240"/>
        <end position="291"/>
    </location>
</feature>
<dbReference type="PANTHER" id="PTHR47199">
    <property type="entry name" value="PHOTOSYSTEM II STABILITY/ASSEMBLY FACTOR HCF136, CHLOROPLASTIC"/>
    <property type="match status" value="1"/>
</dbReference>
<dbReference type="Gene3D" id="2.130.10.10">
    <property type="entry name" value="YVTN repeat-like/Quinoprotein amine dehydrogenase"/>
    <property type="match status" value="2"/>
</dbReference>
<name>A0A9D7S9R2_9BACT</name>
<evidence type="ECO:0000259" key="3">
    <source>
        <dbReference type="Pfam" id="PF14870"/>
    </source>
</evidence>
<keyword evidence="1" id="KW-0602">Photosynthesis</keyword>
<dbReference type="GO" id="GO:0015979">
    <property type="term" value="P:photosynthesis"/>
    <property type="evidence" value="ECO:0007669"/>
    <property type="project" value="UniProtKB-KW"/>
</dbReference>
<dbReference type="InterPro" id="IPR028203">
    <property type="entry name" value="PSII_CF48-like_dom"/>
</dbReference>
<sequence>MIYKKLAFQLFWMIVPLSWCVSQDWKDHYHFNPQQTLNRIKFLDGMTGFTAGSLYNGSTENIHITHDGGKTWTDASSGYTAMRFMDIFIQDQSTIFMSGNEGLVIRSKDGGKSWQTMNTNTKEQLWGIYFISSEIGFAVGSNGIIIRTKNGGNDWETIPIGINNLFYDVYFTPKGIGFASGSNTLWKTDDLGLSWYPIADFPFEAPADWIRCIKMVNEKVGFACADIGRIYKTEDGGDHWERLASGVQEPLFDLDFVDELHGIVCGFNGTILKTDDGGLSWTPMISPLGIEHLYSIDLISKDLGFICTHTGRILKLNMASGTHMANTDLITMYPNPCTNYIKLQLNAVTQTEVKQINICTINGSINPVQGHWLNDHELQINIPLGCVGMAKVQIESEHKIITVPIIILNAE</sequence>